<evidence type="ECO:0000256" key="6">
    <source>
        <dbReference type="SAM" id="MobiDB-lite"/>
    </source>
</evidence>
<keyword evidence="3" id="KW-0963">Cytoplasm</keyword>
<evidence type="ECO:0000259" key="8">
    <source>
        <dbReference type="Pfam" id="PF22544"/>
    </source>
</evidence>
<protein>
    <submittedName>
        <fullName evidence="9">Uncharacterized protein</fullName>
    </submittedName>
</protein>
<evidence type="ECO:0000256" key="4">
    <source>
        <dbReference type="ARBA" id="ARBA00023069"/>
    </source>
</evidence>
<reference evidence="9" key="2">
    <citation type="journal article" date="2012" name="PLoS ONE">
        <title>A Deeply Branching Thermophilic Bacterium with an Ancient Acetyl-CoA Pathway Dominates a Subsurface Ecosystem.</title>
        <authorList>
            <person name="Takami H."/>
            <person name="Noguchi H."/>
            <person name="Takaki Y."/>
            <person name="Uchiyama I."/>
            <person name="Toyoda A."/>
            <person name="Nishi S."/>
            <person name="Chee G.-J."/>
            <person name="Arai W."/>
            <person name="Nunoura T."/>
            <person name="Itoh T."/>
            <person name="Hattori M."/>
            <person name="Takai K."/>
        </authorList>
    </citation>
    <scope>NUCLEOTIDE SEQUENCE</scope>
</reference>
<accession>H5SB26</accession>
<keyword evidence="5" id="KW-0966">Cell projection</keyword>
<dbReference type="GO" id="GO:0005737">
    <property type="term" value="C:cytoplasm"/>
    <property type="evidence" value="ECO:0007669"/>
    <property type="project" value="UniProtKB-SubCell"/>
</dbReference>
<feature type="domain" description="Abnormal spindle-like microcephaly-associated protein ASH" evidence="7">
    <location>
        <begin position="422"/>
        <end position="503"/>
    </location>
</feature>
<dbReference type="InterPro" id="IPR031549">
    <property type="entry name" value="ASH"/>
</dbReference>
<proteinExistence type="predicted"/>
<dbReference type="Pfam" id="PF22544">
    <property type="entry name" value="HYDIN_VesB_CFA65-like_Ig"/>
    <property type="match status" value="2"/>
</dbReference>
<dbReference type="InterPro" id="IPR013783">
    <property type="entry name" value="Ig-like_fold"/>
</dbReference>
<dbReference type="EMBL" id="AP011656">
    <property type="protein sequence ID" value="BAL53362.1"/>
    <property type="molecule type" value="Genomic_DNA"/>
</dbReference>
<evidence type="ECO:0000256" key="5">
    <source>
        <dbReference type="ARBA" id="ARBA00023273"/>
    </source>
</evidence>
<dbReference type="Gene3D" id="2.60.40.10">
    <property type="entry name" value="Immunoglobulins"/>
    <property type="match status" value="3"/>
</dbReference>
<dbReference type="NCBIfam" id="NF012200">
    <property type="entry name" value="choice_anch_D"/>
    <property type="match status" value="2"/>
</dbReference>
<dbReference type="PANTHER" id="PTHR23053:SF0">
    <property type="entry name" value="HYDROCEPHALUS-INDUCING PROTEIN HOMOLOG"/>
    <property type="match status" value="1"/>
</dbReference>
<feature type="domain" description="HYDIN/VesB/CFA65-like Ig-like" evidence="8">
    <location>
        <begin position="203"/>
        <end position="292"/>
    </location>
</feature>
<name>H5SB26_9BACT</name>
<dbReference type="InterPro" id="IPR053879">
    <property type="entry name" value="HYDIN_VesB_CFA65-like_Ig"/>
</dbReference>
<comment type="subcellular location">
    <subcellularLocation>
        <location evidence="1">Cell projection</location>
        <location evidence="1">Cilium</location>
    </subcellularLocation>
    <subcellularLocation>
        <location evidence="2">Cytoplasm</location>
    </subcellularLocation>
</comment>
<evidence type="ECO:0000259" key="7">
    <source>
        <dbReference type="Pfam" id="PF15780"/>
    </source>
</evidence>
<sequence length="1072" mass="114273">MNADEAQAVQLVGGQQLLIPFGEDAHLVWTRANGQTAAVGLIRQGNKTLNVSVDGQERVVRSLPAQKAEKLLRKLREKQKFQEFEGKLAQRGKRVGKVRVLFDETNQIAILGIASEGNAEKIAHQVRIKVKADKEDEPEDGAEPAIQATACGQASGEAVPEGVKMQPFYVPPGDGGSFEGGYEGPQICTSQWGYDYLCISRTPMISLSTTSLTVPQTFINQQTQASFVIWNSGGGRLTGTVSVPAPFSIVSGASFSLLPGQPQEVVVKFSSATPGSFSKSISISSNAGSKTVSATSVAHKVSFSPATLDFGSGLLVLREQCNKMGTCGLGTEKVGLPIEKQLTVKNEGSVSVTLTLSTSAPYKIVSVLPTLSPGQSAQVTVRFDPSESGSFTGSVQVGINGGQGNVTSSPLVGVAHKIEIEPAELNFGIVIVGTVRERKLTVKNQGVTMVALAMSTAAPFSIGSEGSFTLAPSESQDVTVRVSPTASGDLQGTVRLTTEAAFKELPVLGKAYTEEEYREILKQSILATCQATEASQGARNTYFVPGLNQDFLFYHMPCPTDEELDALFEFLMALEDQPPPDDDISSIVLEQLKDPQVRASLLAALQTLANMAKEGKTADELLDKLNELLDSDPNLQKFFQELTKTTPAIRQIGQMLSSLSTVLRAIAAATSPTGAPSIGFLIVSVGLRLLSMPAPPGLLAGDQGLAQQFIIFLGLIEAGFSNGQSAIEAVINSGHSESSRMDALITIAFTGMVAAGISVAAELTSTIRNAGLTMPLFNEFLKWIENAYKGNSLISPALVARYMGYLSNLALMFSQQDPPWERFANAIGGFIAFAALSQDGWTVHGGTGWYGFQEQVDVQVVATKQIEGRWVTVFIHVEAKLGVDEVARVARTIEDITRVAARWSNGSSEVDASTRVTVLIAFNVEPGAVDQLVATLQDKNLQTPVIILYPENGQWTARCVGDCSDKQFLDAVAAALAQALGTPYSGGSENALGQMLNILDQAMAAAEYFYGYGNPAMAWHLAFGICGNDMGCILFLAEALIREAQEECGNQPCPRPMSSPVLTERLNRKGGR</sequence>
<evidence type="ECO:0000256" key="2">
    <source>
        <dbReference type="ARBA" id="ARBA00004496"/>
    </source>
</evidence>
<keyword evidence="4" id="KW-0969">Cilium</keyword>
<dbReference type="InterPro" id="IPR033305">
    <property type="entry name" value="Hydin-like"/>
</dbReference>
<dbReference type="AlphaFoldDB" id="H5SB26"/>
<evidence type="ECO:0000256" key="1">
    <source>
        <dbReference type="ARBA" id="ARBA00004138"/>
    </source>
</evidence>
<evidence type="ECO:0000256" key="3">
    <source>
        <dbReference type="ARBA" id="ARBA00022490"/>
    </source>
</evidence>
<dbReference type="PANTHER" id="PTHR23053">
    <property type="entry name" value="DLEC1 DELETED IN LUNG AND ESOPHAGEAL CANCER 1"/>
    <property type="match status" value="1"/>
</dbReference>
<organism evidence="9">
    <name type="scientific">uncultured Acetothermia bacterium</name>
    <dbReference type="NCBI Taxonomy" id="236499"/>
    <lineage>
        <taxon>Bacteria</taxon>
        <taxon>Candidatus Bipolaricaulota</taxon>
        <taxon>environmental samples</taxon>
    </lineage>
</organism>
<feature type="region of interest" description="Disordered" evidence="6">
    <location>
        <begin position="1052"/>
        <end position="1072"/>
    </location>
</feature>
<dbReference type="Pfam" id="PF15780">
    <property type="entry name" value="ASH"/>
    <property type="match status" value="1"/>
</dbReference>
<reference evidence="9" key="1">
    <citation type="journal article" date="2005" name="Environ. Microbiol.">
        <title>Genetic and functional properties of uncultivated thermophilic crenarchaeotes from a subsurface gold mine as revealed by analysis of genome fragments.</title>
        <authorList>
            <person name="Nunoura T."/>
            <person name="Hirayama H."/>
            <person name="Takami H."/>
            <person name="Oida H."/>
            <person name="Nishi S."/>
            <person name="Shimamura S."/>
            <person name="Suzuki Y."/>
            <person name="Inagaki F."/>
            <person name="Takai K."/>
            <person name="Nealson K.H."/>
            <person name="Horikoshi K."/>
        </authorList>
    </citation>
    <scope>NUCLEOTIDE SEQUENCE</scope>
</reference>
<feature type="domain" description="HYDIN/VesB/CFA65-like Ig-like" evidence="8">
    <location>
        <begin position="329"/>
        <end position="405"/>
    </location>
</feature>
<gene>
    <name evidence="9" type="ORF">HGMM_F06F06C07</name>
</gene>
<evidence type="ECO:0000313" key="9">
    <source>
        <dbReference type="EMBL" id="BAL53362.1"/>
    </source>
</evidence>